<reference evidence="2 3" key="1">
    <citation type="journal article" date="2023" name="Arcadia Sci">
        <title>De novo assembly of a long-read Amblyomma americanum tick genome.</title>
        <authorList>
            <person name="Chou S."/>
            <person name="Poskanzer K.E."/>
            <person name="Rollins M."/>
            <person name="Thuy-Boun P.S."/>
        </authorList>
    </citation>
    <scope>NUCLEOTIDE SEQUENCE [LARGE SCALE GENOMIC DNA]</scope>
    <source>
        <strain evidence="2">F_SG_1</strain>
        <tissue evidence="2">Salivary glands</tissue>
    </source>
</reference>
<comment type="caution">
    <text evidence="2">The sequence shown here is derived from an EMBL/GenBank/DDBJ whole genome shotgun (WGS) entry which is preliminary data.</text>
</comment>
<sequence>MYPAVWRPPPPRLICYYCGIRGYVARVCRRHQRGERDQYGHFRKEEAYSSYGYRPTFVANAPHHDDTNSSYPYRPMFLPNDSPRFSSPSPSPDRSSNVRSSRRCSPSPFRCYSSPLRPTSQTPGRHITVPLLLVASTSNLSEAWSP</sequence>
<organism evidence="2 3">
    <name type="scientific">Amblyomma americanum</name>
    <name type="common">Lone star tick</name>
    <dbReference type="NCBI Taxonomy" id="6943"/>
    <lineage>
        <taxon>Eukaryota</taxon>
        <taxon>Metazoa</taxon>
        <taxon>Ecdysozoa</taxon>
        <taxon>Arthropoda</taxon>
        <taxon>Chelicerata</taxon>
        <taxon>Arachnida</taxon>
        <taxon>Acari</taxon>
        <taxon>Parasitiformes</taxon>
        <taxon>Ixodida</taxon>
        <taxon>Ixodoidea</taxon>
        <taxon>Ixodidae</taxon>
        <taxon>Amblyomminae</taxon>
        <taxon>Amblyomma</taxon>
    </lineage>
</organism>
<keyword evidence="3" id="KW-1185">Reference proteome</keyword>
<evidence type="ECO:0000313" key="2">
    <source>
        <dbReference type="EMBL" id="KAK8771880.1"/>
    </source>
</evidence>
<proteinExistence type="predicted"/>
<dbReference type="Proteomes" id="UP001321473">
    <property type="component" value="Unassembled WGS sequence"/>
</dbReference>
<protein>
    <submittedName>
        <fullName evidence="2">Uncharacterized protein</fullName>
    </submittedName>
</protein>
<dbReference type="AlphaFoldDB" id="A0AAQ4EB63"/>
<evidence type="ECO:0000256" key="1">
    <source>
        <dbReference type="SAM" id="MobiDB-lite"/>
    </source>
</evidence>
<feature type="compositionally biased region" description="Low complexity" evidence="1">
    <location>
        <begin position="79"/>
        <end position="115"/>
    </location>
</feature>
<dbReference type="EMBL" id="JARKHS020019170">
    <property type="protein sequence ID" value="KAK8771880.1"/>
    <property type="molecule type" value="Genomic_DNA"/>
</dbReference>
<name>A0AAQ4EB63_AMBAM</name>
<feature type="region of interest" description="Disordered" evidence="1">
    <location>
        <begin position="59"/>
        <end position="124"/>
    </location>
</feature>
<gene>
    <name evidence="2" type="ORF">V5799_024876</name>
</gene>
<accession>A0AAQ4EB63</accession>
<evidence type="ECO:0000313" key="3">
    <source>
        <dbReference type="Proteomes" id="UP001321473"/>
    </source>
</evidence>